<dbReference type="STRING" id="67767.A0A0J7MLZ9"/>
<dbReference type="GO" id="GO:0015074">
    <property type="term" value="P:DNA integration"/>
    <property type="evidence" value="ECO:0007669"/>
    <property type="project" value="InterPro"/>
</dbReference>
<evidence type="ECO:0000313" key="2">
    <source>
        <dbReference type="EMBL" id="KMQ81620.1"/>
    </source>
</evidence>
<gene>
    <name evidence="2" type="ORF">RF55_25742</name>
</gene>
<dbReference type="Pfam" id="PF00665">
    <property type="entry name" value="rve"/>
    <property type="match status" value="1"/>
</dbReference>
<dbReference type="EMBL" id="LBMM01033428">
    <property type="protein sequence ID" value="KMQ81620.1"/>
    <property type="molecule type" value="Genomic_DNA"/>
</dbReference>
<dbReference type="InterPro" id="IPR012337">
    <property type="entry name" value="RNaseH-like_sf"/>
</dbReference>
<proteinExistence type="predicted"/>
<dbReference type="PANTHER" id="PTHR37984">
    <property type="entry name" value="PROTEIN CBG26694"/>
    <property type="match status" value="1"/>
</dbReference>
<dbReference type="Gene3D" id="3.30.420.10">
    <property type="entry name" value="Ribonuclease H-like superfamily/Ribonuclease H"/>
    <property type="match status" value="1"/>
</dbReference>
<dbReference type="InterPro" id="IPR001584">
    <property type="entry name" value="Integrase_cat-core"/>
</dbReference>
<dbReference type="OrthoDB" id="7545418at2759"/>
<organism evidence="2 3">
    <name type="scientific">Lasius niger</name>
    <name type="common">Black garden ant</name>
    <dbReference type="NCBI Taxonomy" id="67767"/>
    <lineage>
        <taxon>Eukaryota</taxon>
        <taxon>Metazoa</taxon>
        <taxon>Ecdysozoa</taxon>
        <taxon>Arthropoda</taxon>
        <taxon>Hexapoda</taxon>
        <taxon>Insecta</taxon>
        <taxon>Pterygota</taxon>
        <taxon>Neoptera</taxon>
        <taxon>Endopterygota</taxon>
        <taxon>Hymenoptera</taxon>
        <taxon>Apocrita</taxon>
        <taxon>Aculeata</taxon>
        <taxon>Formicoidea</taxon>
        <taxon>Formicidae</taxon>
        <taxon>Formicinae</taxon>
        <taxon>Lasius</taxon>
        <taxon>Lasius</taxon>
    </lineage>
</organism>
<comment type="caution">
    <text evidence="2">The sequence shown here is derived from an EMBL/GenBank/DDBJ whole genome shotgun (WGS) entry which is preliminary data.</text>
</comment>
<dbReference type="SUPFAM" id="SSF53098">
    <property type="entry name" value="Ribonuclease H-like"/>
    <property type="match status" value="1"/>
</dbReference>
<accession>A0A0J7MLZ9</accession>
<dbReference type="GO" id="GO:0003676">
    <property type="term" value="F:nucleic acid binding"/>
    <property type="evidence" value="ECO:0007669"/>
    <property type="project" value="InterPro"/>
</dbReference>
<dbReference type="InterPro" id="IPR036397">
    <property type="entry name" value="RNaseH_sf"/>
</dbReference>
<dbReference type="PROSITE" id="PS50994">
    <property type="entry name" value="INTEGRASE"/>
    <property type="match status" value="1"/>
</dbReference>
<dbReference type="AlphaFoldDB" id="A0A0J7MLZ9"/>
<sequence length="114" mass="12949">MDVVGPLPESRGYRYCLTCVDRFTRWPEAFPMVDQKASTVTETFFSGWISRFGVQGTVSTDQGGNFESDLFHGFTKFLGVYKIRCTAYNPKANGLVERFHRQLKAAIKCYASQD</sequence>
<dbReference type="Proteomes" id="UP000036403">
    <property type="component" value="Unassembled WGS sequence"/>
</dbReference>
<protein>
    <submittedName>
        <fullName evidence="2">Retrovirus-like pol polyprotein</fullName>
    </submittedName>
</protein>
<keyword evidence="3" id="KW-1185">Reference proteome</keyword>
<dbReference type="PaxDb" id="67767-A0A0J7MLZ9"/>
<feature type="domain" description="Integrase catalytic" evidence="1">
    <location>
        <begin position="1"/>
        <end position="114"/>
    </location>
</feature>
<dbReference type="PANTHER" id="PTHR37984:SF15">
    <property type="entry name" value="INTEGRASE CATALYTIC DOMAIN-CONTAINING PROTEIN"/>
    <property type="match status" value="1"/>
</dbReference>
<dbReference type="InterPro" id="IPR050951">
    <property type="entry name" value="Retrovirus_Pol_polyprotein"/>
</dbReference>
<reference evidence="2 3" key="1">
    <citation type="submission" date="2015-04" db="EMBL/GenBank/DDBJ databases">
        <title>Lasius niger genome sequencing.</title>
        <authorList>
            <person name="Konorov E.A."/>
            <person name="Nikitin M.A."/>
            <person name="Kirill M.V."/>
            <person name="Chang P."/>
        </authorList>
    </citation>
    <scope>NUCLEOTIDE SEQUENCE [LARGE SCALE GENOMIC DNA]</scope>
    <source>
        <tissue evidence="2">Whole</tissue>
    </source>
</reference>
<evidence type="ECO:0000313" key="3">
    <source>
        <dbReference type="Proteomes" id="UP000036403"/>
    </source>
</evidence>
<evidence type="ECO:0000259" key="1">
    <source>
        <dbReference type="PROSITE" id="PS50994"/>
    </source>
</evidence>
<name>A0A0J7MLZ9_LASNI</name>